<dbReference type="GO" id="GO:0005524">
    <property type="term" value="F:ATP binding"/>
    <property type="evidence" value="ECO:0007669"/>
    <property type="project" value="UniProtKB-KW"/>
</dbReference>
<dbReference type="CDD" id="cd03259">
    <property type="entry name" value="ABC_Carb_Solutes_like"/>
    <property type="match status" value="1"/>
</dbReference>
<dbReference type="SUPFAM" id="SSF52540">
    <property type="entry name" value="P-loop containing nucleoside triphosphate hydrolases"/>
    <property type="match status" value="1"/>
</dbReference>
<keyword evidence="11" id="KW-1185">Reference proteome</keyword>
<evidence type="ECO:0000256" key="8">
    <source>
        <dbReference type="ARBA" id="ARBA00023136"/>
    </source>
</evidence>
<dbReference type="PROSITE" id="PS50893">
    <property type="entry name" value="ABC_TRANSPORTER_2"/>
    <property type="match status" value="1"/>
</dbReference>
<keyword evidence="4" id="KW-0547">Nucleotide-binding</keyword>
<name>A0A286H046_9PROT</name>
<evidence type="ECO:0000256" key="6">
    <source>
        <dbReference type="ARBA" id="ARBA00023004"/>
    </source>
</evidence>
<keyword evidence="6" id="KW-0408">Iron</keyword>
<sequence length="373" mass="40185">MRIDPIRPVSLRGEVDPDKAGLVLQGVRHSYGGEPVVDGVSLTVGPGELLCLLGPSGCGKTTTLRICAGLEAPTEGEVRVAGMLVADRQSFVPPERRNVGFLFQDYALFPHLSVEENVVFGLEGMPRKKKQERAREVLSQVGMADYIQAYPHTLSGGQQQRVGLARALAPEPKLMLLDEPFSGLDRRLRDQVRDETLHVLKASGVATVMVTHDPEEAMFMADAIALMNRGRIVQMGSPVELYCYPKTAFAARFFGEVNEFAARVGAGGQVETPLGPLDGRGLISGAAATVMVRPEALKLAAIEDGASPDVVGRVLASRMLGRTSLVHLQVETPDGAGLHLHARVPGRYLPPPEERLEVSLDRSLAFVYPAGQD</sequence>
<keyword evidence="7" id="KW-0406">Ion transport</keyword>
<protein>
    <submittedName>
        <fullName evidence="10">Iron(III) transport system ATP-binding protein</fullName>
    </submittedName>
</protein>
<dbReference type="PROSITE" id="PS00211">
    <property type="entry name" value="ABC_TRANSPORTER_1"/>
    <property type="match status" value="1"/>
</dbReference>
<dbReference type="Proteomes" id="UP000219621">
    <property type="component" value="Unassembled WGS sequence"/>
</dbReference>
<dbReference type="SUPFAM" id="SSF50331">
    <property type="entry name" value="MOP-like"/>
    <property type="match status" value="1"/>
</dbReference>
<evidence type="ECO:0000259" key="9">
    <source>
        <dbReference type="PROSITE" id="PS50893"/>
    </source>
</evidence>
<accession>A0A286H046</accession>
<dbReference type="InterPro" id="IPR013611">
    <property type="entry name" value="Transp-assoc_OB_typ2"/>
</dbReference>
<dbReference type="InterPro" id="IPR050093">
    <property type="entry name" value="ABC_SmlMolc_Importer"/>
</dbReference>
<keyword evidence="5 10" id="KW-0067">ATP-binding</keyword>
<proteinExistence type="predicted"/>
<gene>
    <name evidence="10" type="ORF">SAMN05421508_11628</name>
</gene>
<dbReference type="InterPro" id="IPR027417">
    <property type="entry name" value="P-loop_NTPase"/>
</dbReference>
<keyword evidence="3" id="KW-0410">Iron transport</keyword>
<evidence type="ECO:0000256" key="3">
    <source>
        <dbReference type="ARBA" id="ARBA00022496"/>
    </source>
</evidence>
<feature type="domain" description="ABC transporter" evidence="9">
    <location>
        <begin position="22"/>
        <end position="254"/>
    </location>
</feature>
<dbReference type="RefSeq" id="WP_097281514.1">
    <property type="nucleotide sequence ID" value="NZ_OCNJ01000016.1"/>
</dbReference>
<dbReference type="GO" id="GO:0043190">
    <property type="term" value="C:ATP-binding cassette (ABC) transporter complex"/>
    <property type="evidence" value="ECO:0007669"/>
    <property type="project" value="InterPro"/>
</dbReference>
<dbReference type="Pfam" id="PF00005">
    <property type="entry name" value="ABC_tran"/>
    <property type="match status" value="1"/>
</dbReference>
<keyword evidence="1" id="KW-0813">Transport</keyword>
<keyword evidence="8" id="KW-0472">Membrane</keyword>
<dbReference type="GO" id="GO:0016887">
    <property type="term" value="F:ATP hydrolysis activity"/>
    <property type="evidence" value="ECO:0007669"/>
    <property type="project" value="InterPro"/>
</dbReference>
<dbReference type="SMART" id="SM00382">
    <property type="entry name" value="AAA"/>
    <property type="match status" value="1"/>
</dbReference>
<dbReference type="PANTHER" id="PTHR42781">
    <property type="entry name" value="SPERMIDINE/PUTRESCINE IMPORT ATP-BINDING PROTEIN POTA"/>
    <property type="match status" value="1"/>
</dbReference>
<reference evidence="10 11" key="1">
    <citation type="submission" date="2017-09" db="EMBL/GenBank/DDBJ databases">
        <authorList>
            <person name="Ehlers B."/>
            <person name="Leendertz F.H."/>
        </authorList>
    </citation>
    <scope>NUCLEOTIDE SEQUENCE [LARGE SCALE GENOMIC DNA]</scope>
    <source>
        <strain evidence="10 11">USBA 140</strain>
    </source>
</reference>
<dbReference type="Pfam" id="PF08402">
    <property type="entry name" value="TOBE_2"/>
    <property type="match status" value="1"/>
</dbReference>
<evidence type="ECO:0000256" key="5">
    <source>
        <dbReference type="ARBA" id="ARBA00022840"/>
    </source>
</evidence>
<dbReference type="InterPro" id="IPR015853">
    <property type="entry name" value="ABC_transpr_FbpC"/>
</dbReference>
<dbReference type="EMBL" id="OCNJ01000016">
    <property type="protein sequence ID" value="SOE01121.1"/>
    <property type="molecule type" value="Genomic_DNA"/>
</dbReference>
<dbReference type="GO" id="GO:0015697">
    <property type="term" value="P:quaternary ammonium group transport"/>
    <property type="evidence" value="ECO:0007669"/>
    <property type="project" value="UniProtKB-ARBA"/>
</dbReference>
<dbReference type="Gene3D" id="3.40.50.300">
    <property type="entry name" value="P-loop containing nucleotide triphosphate hydrolases"/>
    <property type="match status" value="1"/>
</dbReference>
<evidence type="ECO:0000256" key="2">
    <source>
        <dbReference type="ARBA" id="ARBA00022475"/>
    </source>
</evidence>
<evidence type="ECO:0000256" key="4">
    <source>
        <dbReference type="ARBA" id="ARBA00022741"/>
    </source>
</evidence>
<dbReference type="InterPro" id="IPR003593">
    <property type="entry name" value="AAA+_ATPase"/>
</dbReference>
<dbReference type="InterPro" id="IPR017871">
    <property type="entry name" value="ABC_transporter-like_CS"/>
</dbReference>
<keyword evidence="2" id="KW-1003">Cell membrane</keyword>
<dbReference type="AlphaFoldDB" id="A0A286H046"/>
<evidence type="ECO:0000256" key="1">
    <source>
        <dbReference type="ARBA" id="ARBA00022448"/>
    </source>
</evidence>
<evidence type="ECO:0000256" key="7">
    <source>
        <dbReference type="ARBA" id="ARBA00023065"/>
    </source>
</evidence>
<organism evidence="10 11">
    <name type="scientific">Caenispirillum bisanense</name>
    <dbReference type="NCBI Taxonomy" id="414052"/>
    <lineage>
        <taxon>Bacteria</taxon>
        <taxon>Pseudomonadati</taxon>
        <taxon>Pseudomonadota</taxon>
        <taxon>Alphaproteobacteria</taxon>
        <taxon>Rhodospirillales</taxon>
        <taxon>Novispirillaceae</taxon>
        <taxon>Caenispirillum</taxon>
    </lineage>
</organism>
<dbReference type="InterPro" id="IPR008995">
    <property type="entry name" value="Mo/tungstate-bd_C_term_dom"/>
</dbReference>
<dbReference type="OrthoDB" id="9802264at2"/>
<dbReference type="InterPro" id="IPR003439">
    <property type="entry name" value="ABC_transporter-like_ATP-bd"/>
</dbReference>
<dbReference type="PANTHER" id="PTHR42781:SF4">
    <property type="entry name" value="SPERMIDINE_PUTRESCINE IMPORT ATP-BINDING PROTEIN POTA"/>
    <property type="match status" value="1"/>
</dbReference>
<evidence type="ECO:0000313" key="10">
    <source>
        <dbReference type="EMBL" id="SOE01121.1"/>
    </source>
</evidence>
<dbReference type="FunFam" id="3.40.50.300:FF:000425">
    <property type="entry name" value="Probable ABC transporter, ATP-binding subunit"/>
    <property type="match status" value="1"/>
</dbReference>
<dbReference type="GO" id="GO:0015408">
    <property type="term" value="F:ABC-type ferric iron transporter activity"/>
    <property type="evidence" value="ECO:0007669"/>
    <property type="project" value="InterPro"/>
</dbReference>
<evidence type="ECO:0000313" key="11">
    <source>
        <dbReference type="Proteomes" id="UP000219621"/>
    </source>
</evidence>